<dbReference type="AlphaFoldDB" id="A0A6C0GCL5"/>
<evidence type="ECO:0000313" key="4">
    <source>
        <dbReference type="Proteomes" id="UP000480178"/>
    </source>
</evidence>
<accession>A0A6C0GCL5</accession>
<keyword evidence="2 3" id="KW-0808">Transferase</keyword>
<dbReference type="InterPro" id="IPR029063">
    <property type="entry name" value="SAM-dependent_MTases_sf"/>
</dbReference>
<proteinExistence type="predicted"/>
<dbReference type="PANTHER" id="PTHR43619">
    <property type="entry name" value="S-ADENOSYL-L-METHIONINE-DEPENDENT METHYLTRANSFERASE YKTD-RELATED"/>
    <property type="match status" value="1"/>
</dbReference>
<evidence type="ECO:0000256" key="1">
    <source>
        <dbReference type="ARBA" id="ARBA00022603"/>
    </source>
</evidence>
<dbReference type="Proteomes" id="UP000480178">
    <property type="component" value="Chromosome"/>
</dbReference>
<reference evidence="3 4" key="1">
    <citation type="submission" date="2020-01" db="EMBL/GenBank/DDBJ databases">
        <authorList>
            <person name="Kim M.K."/>
        </authorList>
    </citation>
    <scope>NUCLEOTIDE SEQUENCE [LARGE SCALE GENOMIC DNA]</scope>
    <source>
        <strain evidence="3 4">172606-1</strain>
    </source>
</reference>
<dbReference type="EMBL" id="CP048222">
    <property type="protein sequence ID" value="QHT65711.1"/>
    <property type="molecule type" value="Genomic_DNA"/>
</dbReference>
<gene>
    <name evidence="3" type="ORF">GXP67_03035</name>
</gene>
<dbReference type="Pfam" id="PF04072">
    <property type="entry name" value="LCM"/>
    <property type="match status" value="1"/>
</dbReference>
<keyword evidence="1 3" id="KW-0489">Methyltransferase</keyword>
<protein>
    <submittedName>
        <fullName evidence="3">Class I SAM-dependent methyltransferase</fullName>
    </submittedName>
</protein>
<dbReference type="GO" id="GO:0032259">
    <property type="term" value="P:methylation"/>
    <property type="evidence" value="ECO:0007669"/>
    <property type="project" value="UniProtKB-KW"/>
</dbReference>
<dbReference type="KEGG" id="rhoz:GXP67_03035"/>
<dbReference type="RefSeq" id="WP_162441791.1">
    <property type="nucleotide sequence ID" value="NZ_CP048222.1"/>
</dbReference>
<keyword evidence="4" id="KW-1185">Reference proteome</keyword>
<evidence type="ECO:0000256" key="2">
    <source>
        <dbReference type="ARBA" id="ARBA00022679"/>
    </source>
</evidence>
<evidence type="ECO:0000313" key="3">
    <source>
        <dbReference type="EMBL" id="QHT65711.1"/>
    </source>
</evidence>
<dbReference type="Gene3D" id="3.40.50.150">
    <property type="entry name" value="Vaccinia Virus protein VP39"/>
    <property type="match status" value="1"/>
</dbReference>
<name>A0A6C0GCL5_9BACT</name>
<dbReference type="InterPro" id="IPR007213">
    <property type="entry name" value="Ppm1/Ppm2/Tcmp"/>
</dbReference>
<dbReference type="GO" id="GO:0008168">
    <property type="term" value="F:methyltransferase activity"/>
    <property type="evidence" value="ECO:0007669"/>
    <property type="project" value="UniProtKB-KW"/>
</dbReference>
<sequence>MNNPVSKTAYYTLACRFWDSKKTNPVCNDTFAHIFMNEDAQEVAERFKTFEKPNASIVVRHRIMSELVDQQLIHNPSLHIFNIGCGFDTRPFRHTAGKWIEVDEPAVITNKNELLPSSQTKNELTRIPVEFSRESLKEKLLPFKTSDQVVVIAEGVTMYLEETQQHIFLHTLKELFPRHLLICDVMTLSFFKKYSQELSTQINSLGAHFKGLSDKPEAIYHASGYQTKKRISATLRSAELGTVNIPSWLIRYFFPTLRDGLCVYEFQYGKD</sequence>
<dbReference type="SUPFAM" id="SSF53335">
    <property type="entry name" value="S-adenosyl-L-methionine-dependent methyltransferases"/>
    <property type="match status" value="1"/>
</dbReference>
<dbReference type="PANTHER" id="PTHR43619:SF2">
    <property type="entry name" value="S-ADENOSYL-L-METHIONINE-DEPENDENT METHYLTRANSFERASES SUPERFAMILY PROTEIN"/>
    <property type="match status" value="1"/>
</dbReference>
<organism evidence="3 4">
    <name type="scientific">Rhodocytophaga rosea</name>
    <dbReference type="NCBI Taxonomy" id="2704465"/>
    <lineage>
        <taxon>Bacteria</taxon>
        <taxon>Pseudomonadati</taxon>
        <taxon>Bacteroidota</taxon>
        <taxon>Cytophagia</taxon>
        <taxon>Cytophagales</taxon>
        <taxon>Rhodocytophagaceae</taxon>
        <taxon>Rhodocytophaga</taxon>
    </lineage>
</organism>